<organism evidence="2 3">
    <name type="scientific">Aureimonas glaciei</name>
    <dbReference type="NCBI Taxonomy" id="1776957"/>
    <lineage>
        <taxon>Bacteria</taxon>
        <taxon>Pseudomonadati</taxon>
        <taxon>Pseudomonadota</taxon>
        <taxon>Alphaproteobacteria</taxon>
        <taxon>Hyphomicrobiales</taxon>
        <taxon>Aurantimonadaceae</taxon>
        <taxon>Aureimonas</taxon>
    </lineage>
</organism>
<dbReference type="InterPro" id="IPR015330">
    <property type="entry name" value="DNA_primase/pol_bifunc_N"/>
</dbReference>
<dbReference type="Pfam" id="PF09250">
    <property type="entry name" value="Prim-Pol"/>
    <property type="match status" value="1"/>
</dbReference>
<proteinExistence type="predicted"/>
<reference evidence="2" key="2">
    <citation type="submission" date="2020-09" db="EMBL/GenBank/DDBJ databases">
        <authorList>
            <person name="Sun Q."/>
            <person name="Zhou Y."/>
        </authorList>
    </citation>
    <scope>NUCLEOTIDE SEQUENCE</scope>
    <source>
        <strain evidence="2">CGMCC 1.15493</strain>
    </source>
</reference>
<sequence>MKPEIRAFAPLAEDLPTPPPQVDWQERRQPTRFKHAGPIMAAFGWAVLPCLVDRSPALVGDYQFDETTPRKPLEWRRWIGQPSGPTLAEVETWVPRAPGANTAILLGAPSQSVFCADLDINDALRSCRVREIFAEIAGPTPFIRTRPGSPHEALLYRAHPDDLPRRTAFVLRNEDGSPSTSKIELLKDGQHVMAYGYRHEGYCPSYEWLPTLHANGHFEVTQPTTAGPGRAPLVTAEQIEAILDAIDREFGIVGHGEPSMPRLVVSNAPSGDYPIIMRSSVVLDDQGRVEDGREGFLFDLVRSIVRTRHDLATSEEGIHELESTVYGEFVRRAVTHVTTPSGKFESDDDIMKDVRDKVVRVAREVASGRIPPIQNGKAYGTRSGAVGRPDRKVVLAPRRPASAKQTEAYRSDGAFAWLGQTGSVAGVTMTKDDATLAAGRSFPSTVGETSERVGKETKTAIEQGVIDMLSWSPTDGSVPPVSCLRGLPGTGKTTSLVTALDAAKSDFGTGPLGYLMAPPAHRNIDQIAADARASGLEVRILRGRSSLCDNPIVPLLEARGISPAGACESRVRSSSGALVTVVCPRRDGCPAFDQYTGLETADLILAPHAFLTMPKIDPGLKAAVRAVVVDEAFHGVVLQSATFPVDTLARVRRAPPVSPGDQAVGRTADTLLDNRIRACRLAVSALKAGADLATVFADRKDGEALVSGAIAVSSRGDSRSARVHPYTDEAGLQSILGIDEYHGREETRFWKIVDERRRLILASRADPDFVVPSHDPRIRLAGETIHLAWRDDLNFRSVPWLLLDGSADNDINERILGCRIKTTHVSAPLRQHVALVRHTGVSQTRLRNAVTERSAGRPSDLLDELAGIVERVSQQHPGEILVVVRGVAEAAMRGMREWPSRIHWGHHNGLKGLNDYARVEAVVMIGSVFPSPDQLDSLAAALSYDDAYPELSLVGRDGRPAWTREMVTVPMRDGGDVAFEAPSTSGEWHKRMLTQTRDEDLVQCVARSRQVHRQEPVSVYVVGDYVPVGTIVDVVTTPERVLAATPKPVVETVTTERPARFKPGIRAVA</sequence>
<protein>
    <recommendedName>
        <fullName evidence="1">DNA primase/polymerase bifunctional N-terminal domain-containing protein</fullName>
    </recommendedName>
</protein>
<evidence type="ECO:0000313" key="2">
    <source>
        <dbReference type="EMBL" id="GGD26027.1"/>
    </source>
</evidence>
<evidence type="ECO:0000259" key="1">
    <source>
        <dbReference type="Pfam" id="PF09250"/>
    </source>
</evidence>
<comment type="caution">
    <text evidence="2">The sequence shown here is derived from an EMBL/GenBank/DDBJ whole genome shotgun (WGS) entry which is preliminary data.</text>
</comment>
<evidence type="ECO:0000313" key="3">
    <source>
        <dbReference type="Proteomes" id="UP000613160"/>
    </source>
</evidence>
<keyword evidence="3" id="KW-1185">Reference proteome</keyword>
<name>A0A916Y0S6_9HYPH</name>
<dbReference type="EMBL" id="BMJJ01000007">
    <property type="protein sequence ID" value="GGD26027.1"/>
    <property type="molecule type" value="Genomic_DNA"/>
</dbReference>
<dbReference type="Proteomes" id="UP000613160">
    <property type="component" value="Unassembled WGS sequence"/>
</dbReference>
<accession>A0A916Y0S6</accession>
<reference evidence="2" key="1">
    <citation type="journal article" date="2014" name="Int. J. Syst. Evol. Microbiol.">
        <title>Complete genome sequence of Corynebacterium casei LMG S-19264T (=DSM 44701T), isolated from a smear-ripened cheese.</title>
        <authorList>
            <consortium name="US DOE Joint Genome Institute (JGI-PGF)"/>
            <person name="Walter F."/>
            <person name="Albersmeier A."/>
            <person name="Kalinowski J."/>
            <person name="Ruckert C."/>
        </authorList>
    </citation>
    <scope>NUCLEOTIDE SEQUENCE</scope>
    <source>
        <strain evidence="2">CGMCC 1.15493</strain>
    </source>
</reference>
<dbReference type="AlphaFoldDB" id="A0A916Y0S6"/>
<gene>
    <name evidence="2" type="ORF">GCM10011335_31320</name>
</gene>
<dbReference type="RefSeq" id="WP_188852339.1">
    <property type="nucleotide sequence ID" value="NZ_BMJJ01000007.1"/>
</dbReference>
<feature type="domain" description="DNA primase/polymerase bifunctional N-terminal" evidence="1">
    <location>
        <begin position="41"/>
        <end position="210"/>
    </location>
</feature>